<feature type="domain" description="Metallo-beta-lactamase" evidence="5">
    <location>
        <begin position="23"/>
        <end position="252"/>
    </location>
</feature>
<dbReference type="InterPro" id="IPR001279">
    <property type="entry name" value="Metallo-B-lactamas"/>
</dbReference>
<dbReference type="InterPro" id="IPR036866">
    <property type="entry name" value="RibonucZ/Hydroxyglut_hydro"/>
</dbReference>
<evidence type="ECO:0000313" key="6">
    <source>
        <dbReference type="EMBL" id="MFC4606776.1"/>
    </source>
</evidence>
<keyword evidence="2" id="KW-0479">Metal-binding</keyword>
<sequence length="269" mass="30314">MTVPTIHHLDCAPMHPVGGAPLVAHCLLVVTGSGLVLVDTGLGAADVRDPRRLGAFFRRTMRPTLDLARTAAYQIRALGYDPYDVQDIVLTHLDLDHAGGLADFPDARVHVMADEYRAAMRRDTRLDAGRYVTAQWAHGPRWIVHDTADSNWHGFAAARVLRFPDILLVPLPGHTRGHCGVAVQQPDRWLLHAGDAYFFHGEMDLRRPRCPRPLGLHQRLTADNHGQRMTQVERLRELRRADPRLIRIFSSHDAHEFAQFSEERVGPLR</sequence>
<evidence type="ECO:0000259" key="5">
    <source>
        <dbReference type="SMART" id="SM00849"/>
    </source>
</evidence>
<evidence type="ECO:0000256" key="3">
    <source>
        <dbReference type="ARBA" id="ARBA00022801"/>
    </source>
</evidence>
<keyword evidence="4" id="KW-0862">Zinc</keyword>
<keyword evidence="7" id="KW-1185">Reference proteome</keyword>
<keyword evidence="3" id="KW-0378">Hydrolase</keyword>
<dbReference type="InterPro" id="IPR051013">
    <property type="entry name" value="MBL_superfamily_lactonases"/>
</dbReference>
<dbReference type="Proteomes" id="UP001595993">
    <property type="component" value="Unassembled WGS sequence"/>
</dbReference>
<evidence type="ECO:0000256" key="1">
    <source>
        <dbReference type="ARBA" id="ARBA00007749"/>
    </source>
</evidence>
<dbReference type="PANTHER" id="PTHR42978">
    <property type="entry name" value="QUORUM-QUENCHING LACTONASE YTNP-RELATED-RELATED"/>
    <property type="match status" value="1"/>
</dbReference>
<dbReference type="CDD" id="cd07742">
    <property type="entry name" value="metallo-hydrolase-like_MBL-fold"/>
    <property type="match status" value="1"/>
</dbReference>
<reference evidence="7" key="1">
    <citation type="journal article" date="2019" name="Int. J. Syst. Evol. Microbiol.">
        <title>The Global Catalogue of Microorganisms (GCM) 10K type strain sequencing project: providing services to taxonomists for standard genome sequencing and annotation.</title>
        <authorList>
            <consortium name="The Broad Institute Genomics Platform"/>
            <consortium name="The Broad Institute Genome Sequencing Center for Infectious Disease"/>
            <person name="Wu L."/>
            <person name="Ma J."/>
        </authorList>
    </citation>
    <scope>NUCLEOTIDE SEQUENCE [LARGE SCALE GENOMIC DNA]</scope>
    <source>
        <strain evidence="7">CGMCC 4.7139</strain>
    </source>
</reference>
<name>A0ABV9FXR3_9ACTN</name>
<evidence type="ECO:0000313" key="7">
    <source>
        <dbReference type="Proteomes" id="UP001595993"/>
    </source>
</evidence>
<comment type="similarity">
    <text evidence="1">Belongs to the metallo-beta-lactamase superfamily.</text>
</comment>
<dbReference type="Gene3D" id="3.60.15.10">
    <property type="entry name" value="Ribonuclease Z/Hydroxyacylglutathione hydrolase-like"/>
    <property type="match status" value="1"/>
</dbReference>
<evidence type="ECO:0000256" key="4">
    <source>
        <dbReference type="ARBA" id="ARBA00022833"/>
    </source>
</evidence>
<comment type="caution">
    <text evidence="6">The sequence shown here is derived from an EMBL/GenBank/DDBJ whole genome shotgun (WGS) entry which is preliminary data.</text>
</comment>
<proteinExistence type="inferred from homology"/>
<organism evidence="6 7">
    <name type="scientific">Streptomyces maoxianensis</name>
    <dbReference type="NCBI Taxonomy" id="1459942"/>
    <lineage>
        <taxon>Bacteria</taxon>
        <taxon>Bacillati</taxon>
        <taxon>Actinomycetota</taxon>
        <taxon>Actinomycetes</taxon>
        <taxon>Kitasatosporales</taxon>
        <taxon>Streptomycetaceae</taxon>
        <taxon>Streptomyces</taxon>
    </lineage>
</organism>
<accession>A0ABV9FXR3</accession>
<evidence type="ECO:0000256" key="2">
    <source>
        <dbReference type="ARBA" id="ARBA00022723"/>
    </source>
</evidence>
<gene>
    <name evidence="6" type="ORF">ACFO9E_02885</name>
</gene>
<dbReference type="EMBL" id="JBHSFE010000004">
    <property type="protein sequence ID" value="MFC4606776.1"/>
    <property type="molecule type" value="Genomic_DNA"/>
</dbReference>
<dbReference type="PANTHER" id="PTHR42978:SF3">
    <property type="entry name" value="BLR3078 PROTEIN"/>
    <property type="match status" value="1"/>
</dbReference>
<dbReference type="Pfam" id="PF00753">
    <property type="entry name" value="Lactamase_B"/>
    <property type="match status" value="1"/>
</dbReference>
<dbReference type="SUPFAM" id="SSF56281">
    <property type="entry name" value="Metallo-hydrolase/oxidoreductase"/>
    <property type="match status" value="1"/>
</dbReference>
<protein>
    <submittedName>
        <fullName evidence="6">MBL fold metallo-hydrolase</fullName>
    </submittedName>
</protein>
<dbReference type="RefSeq" id="WP_381191286.1">
    <property type="nucleotide sequence ID" value="NZ_JBHSFE010000004.1"/>
</dbReference>
<dbReference type="SMART" id="SM00849">
    <property type="entry name" value="Lactamase_B"/>
    <property type="match status" value="1"/>
</dbReference>